<gene>
    <name evidence="2" type="ORF">EDD18DRAFT_1357939</name>
</gene>
<evidence type="ECO:0000313" key="2">
    <source>
        <dbReference type="EMBL" id="KAK0492277.1"/>
    </source>
</evidence>
<evidence type="ECO:0000256" key="1">
    <source>
        <dbReference type="SAM" id="Phobius"/>
    </source>
</evidence>
<feature type="transmembrane region" description="Helical" evidence="1">
    <location>
        <begin position="162"/>
        <end position="179"/>
    </location>
</feature>
<dbReference type="Proteomes" id="UP001175228">
    <property type="component" value="Unassembled WGS sequence"/>
</dbReference>
<sequence length="201" mass="22359">MDILVNQLLGLPALSRSSYPDHMLAISFYLISCVRFGPAFSGMEVSSLIFFTYLLIGLQQPKTLGMMNTTYIAIHHPHCHETLVAALFALIEALTMFTLEMYMAAILWTTKRRLKAAGINDNIYAIFPLSLFCRSLTFVMYILIGIGLSAFIVTSLTGHSPVWKLILTTPPIVMALAFGTQKDMIAYYCCQKKGGCHEGMD</sequence>
<accession>A0AA39PX94</accession>
<keyword evidence="1" id="KW-0472">Membrane</keyword>
<proteinExistence type="predicted"/>
<keyword evidence="1" id="KW-0812">Transmembrane</keyword>
<organism evidence="2 3">
    <name type="scientific">Armillaria luteobubalina</name>
    <dbReference type="NCBI Taxonomy" id="153913"/>
    <lineage>
        <taxon>Eukaryota</taxon>
        <taxon>Fungi</taxon>
        <taxon>Dikarya</taxon>
        <taxon>Basidiomycota</taxon>
        <taxon>Agaricomycotina</taxon>
        <taxon>Agaricomycetes</taxon>
        <taxon>Agaricomycetidae</taxon>
        <taxon>Agaricales</taxon>
        <taxon>Marasmiineae</taxon>
        <taxon>Physalacriaceae</taxon>
        <taxon>Armillaria</taxon>
    </lineage>
</organism>
<evidence type="ECO:0000313" key="3">
    <source>
        <dbReference type="Proteomes" id="UP001175228"/>
    </source>
</evidence>
<name>A0AA39PX94_9AGAR</name>
<reference evidence="2" key="1">
    <citation type="submission" date="2023-06" db="EMBL/GenBank/DDBJ databases">
        <authorList>
            <consortium name="Lawrence Berkeley National Laboratory"/>
            <person name="Ahrendt S."/>
            <person name="Sahu N."/>
            <person name="Indic B."/>
            <person name="Wong-Bajracharya J."/>
            <person name="Merenyi Z."/>
            <person name="Ke H.-M."/>
            <person name="Monk M."/>
            <person name="Kocsube S."/>
            <person name="Drula E."/>
            <person name="Lipzen A."/>
            <person name="Balint B."/>
            <person name="Henrissat B."/>
            <person name="Andreopoulos B."/>
            <person name="Martin F.M."/>
            <person name="Harder C.B."/>
            <person name="Rigling D."/>
            <person name="Ford K.L."/>
            <person name="Foster G.D."/>
            <person name="Pangilinan J."/>
            <person name="Papanicolaou A."/>
            <person name="Barry K."/>
            <person name="LaButti K."/>
            <person name="Viragh M."/>
            <person name="Koriabine M."/>
            <person name="Yan M."/>
            <person name="Riley R."/>
            <person name="Champramary S."/>
            <person name="Plett K.L."/>
            <person name="Tsai I.J."/>
            <person name="Slot J."/>
            <person name="Sipos G."/>
            <person name="Plett J."/>
            <person name="Nagy L.G."/>
            <person name="Grigoriev I.V."/>
        </authorList>
    </citation>
    <scope>NUCLEOTIDE SEQUENCE</scope>
    <source>
        <strain evidence="2">HWK02</strain>
    </source>
</reference>
<keyword evidence="1" id="KW-1133">Transmembrane helix</keyword>
<dbReference type="EMBL" id="JAUEPU010000030">
    <property type="protein sequence ID" value="KAK0492277.1"/>
    <property type="molecule type" value="Genomic_DNA"/>
</dbReference>
<protein>
    <submittedName>
        <fullName evidence="2">Uncharacterized protein</fullName>
    </submittedName>
</protein>
<comment type="caution">
    <text evidence="2">The sequence shown here is derived from an EMBL/GenBank/DDBJ whole genome shotgun (WGS) entry which is preliminary data.</text>
</comment>
<keyword evidence="3" id="KW-1185">Reference proteome</keyword>
<feature type="transmembrane region" description="Helical" evidence="1">
    <location>
        <begin position="26"/>
        <end position="56"/>
    </location>
</feature>
<feature type="transmembrane region" description="Helical" evidence="1">
    <location>
        <begin position="131"/>
        <end position="156"/>
    </location>
</feature>
<feature type="transmembrane region" description="Helical" evidence="1">
    <location>
        <begin position="83"/>
        <end position="110"/>
    </location>
</feature>
<dbReference type="AlphaFoldDB" id="A0AA39PX94"/>